<protein>
    <recommendedName>
        <fullName evidence="5">Carboxypeptidase regulatory-like domain-containing protein</fullName>
    </recommendedName>
</protein>
<dbReference type="SUPFAM" id="SSF49464">
    <property type="entry name" value="Carboxypeptidase regulatory domain-like"/>
    <property type="match status" value="1"/>
</dbReference>
<proteinExistence type="predicted"/>
<dbReference type="OrthoDB" id="5491003at2"/>
<evidence type="ECO:0000313" key="3">
    <source>
        <dbReference type="EMBL" id="ABQ27875.1"/>
    </source>
</evidence>
<evidence type="ECO:0008006" key="5">
    <source>
        <dbReference type="Google" id="ProtNLM"/>
    </source>
</evidence>
<evidence type="ECO:0000313" key="4">
    <source>
        <dbReference type="Proteomes" id="UP000006695"/>
    </source>
</evidence>
<feature type="signal peptide" evidence="2">
    <location>
        <begin position="1"/>
        <end position="26"/>
    </location>
</feature>
<sequence length="290" mass="29902">MDATWKSSFARLFAFWLIATGSCAHAGGIVTGQLAPEQEPLRCAVFAYQADKAPTSPYAAPLFAASCAPDGSFSMSLPEGTYVIGSGISIGGHTWAAQPDPAHRLPLTGPQAQKIIVRNGLSYRLKATAIIASQLAAATQTVTELPPPAARRTMPVTLTGLVRDSAGRPVANAVVQLLEPGSDGAVIGRVRYLSGPSDVDGKYRIEGAAPARFVIGAFKSDPLLGLLAGETAALDMADPKIPLAIDIFIRSASPAPLTEQREAPPATGNAAAVDAGKAVEPIRGPDADPS</sequence>
<reference evidence="3 4" key="1">
    <citation type="submission" date="2007-05" db="EMBL/GenBank/DDBJ databases">
        <title>Complete sequence of Geobacter uraniireducens Rf4.</title>
        <authorList>
            <consortium name="US DOE Joint Genome Institute"/>
            <person name="Copeland A."/>
            <person name="Lucas S."/>
            <person name="Lapidus A."/>
            <person name="Barry K."/>
            <person name="Detter J.C."/>
            <person name="Glavina del Rio T."/>
            <person name="Hammon N."/>
            <person name="Israni S."/>
            <person name="Dalin E."/>
            <person name="Tice H."/>
            <person name="Pitluck S."/>
            <person name="Chertkov O."/>
            <person name="Brettin T."/>
            <person name="Bruce D."/>
            <person name="Han C."/>
            <person name="Schmutz J."/>
            <person name="Larimer F."/>
            <person name="Land M."/>
            <person name="Hauser L."/>
            <person name="Kyrpides N."/>
            <person name="Mikhailova N."/>
            <person name="Shelobolina E."/>
            <person name="Aklujkar M."/>
            <person name="Lovley D."/>
            <person name="Richardson P."/>
        </authorList>
    </citation>
    <scope>NUCLEOTIDE SEQUENCE [LARGE SCALE GENOMIC DNA]</scope>
    <source>
        <strain evidence="3 4">Rf4</strain>
    </source>
</reference>
<evidence type="ECO:0000256" key="1">
    <source>
        <dbReference type="SAM" id="MobiDB-lite"/>
    </source>
</evidence>
<keyword evidence="2" id="KW-0732">Signal</keyword>
<feature type="chain" id="PRO_5002683396" description="Carboxypeptidase regulatory-like domain-containing protein" evidence="2">
    <location>
        <begin position="27"/>
        <end position="290"/>
    </location>
</feature>
<name>A5G7V7_GEOUR</name>
<dbReference type="InterPro" id="IPR008969">
    <property type="entry name" value="CarboxyPept-like_regulatory"/>
</dbReference>
<organism evidence="3 4">
    <name type="scientific">Geotalea uraniireducens (strain Rf4)</name>
    <name type="common">Geobacter uraniireducens</name>
    <dbReference type="NCBI Taxonomy" id="351605"/>
    <lineage>
        <taxon>Bacteria</taxon>
        <taxon>Pseudomonadati</taxon>
        <taxon>Thermodesulfobacteriota</taxon>
        <taxon>Desulfuromonadia</taxon>
        <taxon>Geobacterales</taxon>
        <taxon>Geobacteraceae</taxon>
        <taxon>Geotalea</taxon>
    </lineage>
</organism>
<gene>
    <name evidence="3" type="ordered locus">Gura_3722</name>
</gene>
<accession>A5G7V7</accession>
<dbReference type="HOGENOM" id="CLU_986127_0_0_7"/>
<dbReference type="AlphaFoldDB" id="A5G7V7"/>
<dbReference type="EMBL" id="CP000698">
    <property type="protein sequence ID" value="ABQ27875.1"/>
    <property type="molecule type" value="Genomic_DNA"/>
</dbReference>
<keyword evidence="4" id="KW-1185">Reference proteome</keyword>
<dbReference type="Proteomes" id="UP000006695">
    <property type="component" value="Chromosome"/>
</dbReference>
<dbReference type="PROSITE" id="PS51257">
    <property type="entry name" value="PROKAR_LIPOPROTEIN"/>
    <property type="match status" value="1"/>
</dbReference>
<dbReference type="STRING" id="351605.Gura_3722"/>
<dbReference type="KEGG" id="gur:Gura_3722"/>
<dbReference type="RefSeq" id="WP_011940526.1">
    <property type="nucleotide sequence ID" value="NC_009483.1"/>
</dbReference>
<evidence type="ECO:0000256" key="2">
    <source>
        <dbReference type="SAM" id="SignalP"/>
    </source>
</evidence>
<feature type="region of interest" description="Disordered" evidence="1">
    <location>
        <begin position="256"/>
        <end position="290"/>
    </location>
</feature>